<protein>
    <submittedName>
        <fullName evidence="1">Uncharacterized protein</fullName>
    </submittedName>
</protein>
<dbReference type="Proteomes" id="UP001497512">
    <property type="component" value="Chromosome 13"/>
</dbReference>
<sequence length="77" mass="8732">MWCLEGEIEGRRLRRSAPNDCGRLGNEEAALSVAPRGESIYALEVLEVFALEHRRKDVNLEKVRGEEQGFPGRTESF</sequence>
<gene>
    <name evidence="1" type="ORF">CSSPTR1EN2_LOCUS5530</name>
</gene>
<accession>A0ABP0TMW8</accession>
<keyword evidence="2" id="KW-1185">Reference proteome</keyword>
<name>A0ABP0TMW8_9BRYO</name>
<evidence type="ECO:0000313" key="1">
    <source>
        <dbReference type="EMBL" id="CAK9200684.1"/>
    </source>
</evidence>
<evidence type="ECO:0000313" key="2">
    <source>
        <dbReference type="Proteomes" id="UP001497512"/>
    </source>
</evidence>
<dbReference type="EMBL" id="OZ019905">
    <property type="protein sequence ID" value="CAK9200684.1"/>
    <property type="molecule type" value="Genomic_DNA"/>
</dbReference>
<organism evidence="1 2">
    <name type="scientific">Sphagnum troendelagicum</name>
    <dbReference type="NCBI Taxonomy" id="128251"/>
    <lineage>
        <taxon>Eukaryota</taxon>
        <taxon>Viridiplantae</taxon>
        <taxon>Streptophyta</taxon>
        <taxon>Embryophyta</taxon>
        <taxon>Bryophyta</taxon>
        <taxon>Sphagnophytina</taxon>
        <taxon>Sphagnopsida</taxon>
        <taxon>Sphagnales</taxon>
        <taxon>Sphagnaceae</taxon>
        <taxon>Sphagnum</taxon>
    </lineage>
</organism>
<proteinExistence type="predicted"/>
<reference evidence="1" key="1">
    <citation type="submission" date="2024-02" db="EMBL/GenBank/DDBJ databases">
        <authorList>
            <consortium name="ELIXIR-Norway"/>
            <consortium name="Elixir Norway"/>
        </authorList>
    </citation>
    <scope>NUCLEOTIDE SEQUENCE</scope>
</reference>